<evidence type="ECO:0000313" key="2">
    <source>
        <dbReference type="Proteomes" id="UP000735302"/>
    </source>
</evidence>
<name>A0AAV4C5I5_9GAST</name>
<proteinExistence type="predicted"/>
<dbReference type="AlphaFoldDB" id="A0AAV4C5I5"/>
<evidence type="ECO:0000313" key="1">
    <source>
        <dbReference type="EMBL" id="GFO25949.1"/>
    </source>
</evidence>
<protein>
    <submittedName>
        <fullName evidence="1">Uncharacterized protein</fullName>
    </submittedName>
</protein>
<sequence length="84" mass="9351">MDGCSYQSEIDSYCAINTIVNCRVYNRQVRTRTRKKWVAAVIRYSAPTNPGLEFRINLGVPSYPVSTCVAECSDSNLSYMSTGA</sequence>
<keyword evidence="2" id="KW-1185">Reference proteome</keyword>
<organism evidence="1 2">
    <name type="scientific">Plakobranchus ocellatus</name>
    <dbReference type="NCBI Taxonomy" id="259542"/>
    <lineage>
        <taxon>Eukaryota</taxon>
        <taxon>Metazoa</taxon>
        <taxon>Spiralia</taxon>
        <taxon>Lophotrochozoa</taxon>
        <taxon>Mollusca</taxon>
        <taxon>Gastropoda</taxon>
        <taxon>Heterobranchia</taxon>
        <taxon>Euthyneura</taxon>
        <taxon>Panpulmonata</taxon>
        <taxon>Sacoglossa</taxon>
        <taxon>Placobranchoidea</taxon>
        <taxon>Plakobranchidae</taxon>
        <taxon>Plakobranchus</taxon>
    </lineage>
</organism>
<comment type="caution">
    <text evidence="1">The sequence shown here is derived from an EMBL/GenBank/DDBJ whole genome shotgun (WGS) entry which is preliminary data.</text>
</comment>
<dbReference type="EMBL" id="BLXT01005778">
    <property type="protein sequence ID" value="GFO25949.1"/>
    <property type="molecule type" value="Genomic_DNA"/>
</dbReference>
<dbReference type="Proteomes" id="UP000735302">
    <property type="component" value="Unassembled WGS sequence"/>
</dbReference>
<accession>A0AAV4C5I5</accession>
<reference evidence="1 2" key="1">
    <citation type="journal article" date="2021" name="Elife">
        <title>Chloroplast acquisition without the gene transfer in kleptoplastic sea slugs, Plakobranchus ocellatus.</title>
        <authorList>
            <person name="Maeda T."/>
            <person name="Takahashi S."/>
            <person name="Yoshida T."/>
            <person name="Shimamura S."/>
            <person name="Takaki Y."/>
            <person name="Nagai Y."/>
            <person name="Toyoda A."/>
            <person name="Suzuki Y."/>
            <person name="Arimoto A."/>
            <person name="Ishii H."/>
            <person name="Satoh N."/>
            <person name="Nishiyama T."/>
            <person name="Hasebe M."/>
            <person name="Maruyama T."/>
            <person name="Minagawa J."/>
            <person name="Obokata J."/>
            <person name="Shigenobu S."/>
        </authorList>
    </citation>
    <scope>NUCLEOTIDE SEQUENCE [LARGE SCALE GENOMIC DNA]</scope>
</reference>
<gene>
    <name evidence="1" type="ORF">PoB_005245400</name>
</gene>